<keyword evidence="3" id="KW-1185">Reference proteome</keyword>
<dbReference type="AlphaFoldDB" id="A0A8C9FR35"/>
<protein>
    <submittedName>
        <fullName evidence="2">Uncharacterized protein</fullName>
    </submittedName>
</protein>
<evidence type="ECO:0000313" key="3">
    <source>
        <dbReference type="Proteomes" id="UP000694428"/>
    </source>
</evidence>
<evidence type="ECO:0000256" key="1">
    <source>
        <dbReference type="SAM" id="MobiDB-lite"/>
    </source>
</evidence>
<name>A0A8C9FR35_PAVCR</name>
<feature type="region of interest" description="Disordered" evidence="1">
    <location>
        <begin position="110"/>
        <end position="144"/>
    </location>
</feature>
<sequence>GDRFPSAREPLELLALCSRHEHYENHLHRAGAHHRRAVHRWQCPGVLGCGHQQHLEERDQLFPGVSGGGRHRRGFAGHPFRHHHQHRLPGGFSQLPLLCLLRAGADPKLHLQPAGGGHRPVPGHQDPPEVRDPAPGSCPIPPRSWELPVSHVTVRSAAQR</sequence>
<dbReference type="Proteomes" id="UP000694428">
    <property type="component" value="Unplaced"/>
</dbReference>
<organism evidence="2 3">
    <name type="scientific">Pavo cristatus</name>
    <name type="common">Indian peafowl</name>
    <name type="synonym">Blue peafowl</name>
    <dbReference type="NCBI Taxonomy" id="9049"/>
    <lineage>
        <taxon>Eukaryota</taxon>
        <taxon>Metazoa</taxon>
        <taxon>Chordata</taxon>
        <taxon>Craniata</taxon>
        <taxon>Vertebrata</taxon>
        <taxon>Euteleostomi</taxon>
        <taxon>Archelosauria</taxon>
        <taxon>Archosauria</taxon>
        <taxon>Dinosauria</taxon>
        <taxon>Saurischia</taxon>
        <taxon>Theropoda</taxon>
        <taxon>Coelurosauria</taxon>
        <taxon>Aves</taxon>
        <taxon>Neognathae</taxon>
        <taxon>Galloanserae</taxon>
        <taxon>Galliformes</taxon>
        <taxon>Phasianidae</taxon>
        <taxon>Phasianinae</taxon>
        <taxon>Pavo</taxon>
    </lineage>
</organism>
<dbReference type="Ensembl" id="ENSPSTT00000019869.1">
    <property type="protein sequence ID" value="ENSPSTP00000018966.1"/>
    <property type="gene ID" value="ENSPSTG00000013659.1"/>
</dbReference>
<reference evidence="2" key="1">
    <citation type="submission" date="2025-08" db="UniProtKB">
        <authorList>
            <consortium name="Ensembl"/>
        </authorList>
    </citation>
    <scope>IDENTIFICATION</scope>
</reference>
<accession>A0A8C9FR35</accession>
<evidence type="ECO:0000313" key="2">
    <source>
        <dbReference type="Ensembl" id="ENSPSTP00000018966.1"/>
    </source>
</evidence>
<reference evidence="2" key="2">
    <citation type="submission" date="2025-09" db="UniProtKB">
        <authorList>
            <consortium name="Ensembl"/>
        </authorList>
    </citation>
    <scope>IDENTIFICATION</scope>
</reference>
<proteinExistence type="predicted"/>